<dbReference type="Pfam" id="PF13945">
    <property type="entry name" value="NST1"/>
    <property type="match status" value="1"/>
</dbReference>
<name>A0AAD7NRR9_9AGAR</name>
<proteinExistence type="inferred from homology"/>
<comment type="similarity">
    <text evidence="2 7">Belongs to the NST1 family.</text>
</comment>
<accession>A0AAD7NRR9</accession>
<keyword evidence="10" id="KW-1185">Reference proteome</keyword>
<evidence type="ECO:0000256" key="8">
    <source>
        <dbReference type="SAM" id="MobiDB-lite"/>
    </source>
</evidence>
<dbReference type="Proteomes" id="UP001215598">
    <property type="component" value="Unassembled WGS sequence"/>
</dbReference>
<organism evidence="9 10">
    <name type="scientific">Mycena metata</name>
    <dbReference type="NCBI Taxonomy" id="1033252"/>
    <lineage>
        <taxon>Eukaryota</taxon>
        <taxon>Fungi</taxon>
        <taxon>Dikarya</taxon>
        <taxon>Basidiomycota</taxon>
        <taxon>Agaricomycotina</taxon>
        <taxon>Agaricomycetes</taxon>
        <taxon>Agaricomycetidae</taxon>
        <taxon>Agaricales</taxon>
        <taxon>Marasmiineae</taxon>
        <taxon>Mycenaceae</taxon>
        <taxon>Mycena</taxon>
    </lineage>
</organism>
<evidence type="ECO:0000256" key="4">
    <source>
        <dbReference type="ARBA" id="ARBA00022490"/>
    </source>
</evidence>
<dbReference type="AlphaFoldDB" id="A0AAD7NRR9"/>
<evidence type="ECO:0000313" key="10">
    <source>
        <dbReference type="Proteomes" id="UP001215598"/>
    </source>
</evidence>
<evidence type="ECO:0000256" key="3">
    <source>
        <dbReference type="ARBA" id="ARBA00020733"/>
    </source>
</evidence>
<dbReference type="EMBL" id="JARKIB010000014">
    <property type="protein sequence ID" value="KAJ7772416.1"/>
    <property type="molecule type" value="Genomic_DNA"/>
</dbReference>
<comment type="caution">
    <text evidence="9">The sequence shown here is derived from an EMBL/GenBank/DDBJ whole genome shotgun (WGS) entry which is preliminary data.</text>
</comment>
<feature type="region of interest" description="Disordered" evidence="8">
    <location>
        <begin position="1"/>
        <end position="45"/>
    </location>
</feature>
<evidence type="ECO:0000256" key="5">
    <source>
        <dbReference type="ARBA" id="ARBA00023016"/>
    </source>
</evidence>
<keyword evidence="4 7" id="KW-0963">Cytoplasm</keyword>
<dbReference type="InterPro" id="IPR025279">
    <property type="entry name" value="NST1"/>
</dbReference>
<keyword evidence="6 7" id="KW-0175">Coiled coil</keyword>
<comment type="subcellular location">
    <subcellularLocation>
        <location evidence="1 7">Cytoplasm</location>
    </subcellularLocation>
</comment>
<keyword evidence="5 7" id="KW-0346">Stress response</keyword>
<protein>
    <recommendedName>
        <fullName evidence="3 7">Stress response protein NST1</fullName>
    </recommendedName>
</protein>
<evidence type="ECO:0000256" key="7">
    <source>
        <dbReference type="RuleBase" id="RU049441"/>
    </source>
</evidence>
<evidence type="ECO:0000256" key="6">
    <source>
        <dbReference type="ARBA" id="ARBA00023054"/>
    </source>
</evidence>
<dbReference type="GO" id="GO:0005737">
    <property type="term" value="C:cytoplasm"/>
    <property type="evidence" value="ECO:0007669"/>
    <property type="project" value="UniProtKB-SubCell"/>
</dbReference>
<reference evidence="9" key="1">
    <citation type="submission" date="2023-03" db="EMBL/GenBank/DDBJ databases">
        <title>Massive genome expansion in bonnet fungi (Mycena s.s.) driven by repeated elements and novel gene families across ecological guilds.</title>
        <authorList>
            <consortium name="Lawrence Berkeley National Laboratory"/>
            <person name="Harder C.B."/>
            <person name="Miyauchi S."/>
            <person name="Viragh M."/>
            <person name="Kuo A."/>
            <person name="Thoen E."/>
            <person name="Andreopoulos B."/>
            <person name="Lu D."/>
            <person name="Skrede I."/>
            <person name="Drula E."/>
            <person name="Henrissat B."/>
            <person name="Morin E."/>
            <person name="Kohler A."/>
            <person name="Barry K."/>
            <person name="LaButti K."/>
            <person name="Morin E."/>
            <person name="Salamov A."/>
            <person name="Lipzen A."/>
            <person name="Mereny Z."/>
            <person name="Hegedus B."/>
            <person name="Baldrian P."/>
            <person name="Stursova M."/>
            <person name="Weitz H."/>
            <person name="Taylor A."/>
            <person name="Grigoriev I.V."/>
            <person name="Nagy L.G."/>
            <person name="Martin F."/>
            <person name="Kauserud H."/>
        </authorList>
    </citation>
    <scope>NUCLEOTIDE SEQUENCE</scope>
    <source>
        <strain evidence="9">CBHHK182m</strain>
    </source>
</reference>
<gene>
    <name evidence="9" type="ORF">B0H16DRAFT_169442</name>
</gene>
<feature type="compositionally biased region" description="Basic and acidic residues" evidence="8">
    <location>
        <begin position="18"/>
        <end position="45"/>
    </location>
</feature>
<evidence type="ECO:0000313" key="9">
    <source>
        <dbReference type="EMBL" id="KAJ7772416.1"/>
    </source>
</evidence>
<evidence type="ECO:0000256" key="2">
    <source>
        <dbReference type="ARBA" id="ARBA00007112"/>
    </source>
</evidence>
<evidence type="ECO:0000256" key="1">
    <source>
        <dbReference type="ARBA" id="ARBA00004496"/>
    </source>
</evidence>
<sequence>MHTDFESKCSVDVNRSQPAEKEHEHILDAGKHKEQKLKERQRRERMGVEGEHIRDVWLALGDDGRRELVKAEKKILLRKLQEQQREKGQCFCEMCGRER</sequence>
<comment type="function">
    <text evidence="7">May act as a negative regulator of salt tolerance.</text>
</comment>